<sequence length="259" mass="26759">MHHTIKAALAATVLSATLTAVPAFADEASPVTITGSATLTSEYRLRGISQTDRDLAVQAGITVSHASGFYIGTWGSNLSGAGTFGGDNMELDLLAGYTKAVGGVTVDGGLIYYVYPGANIPGTSFDYYELYGSVSGKVGPANAKVGAFWAPSQKDIAVAPKAKGHNIWVYTDWGLPVSGTPVTVKAHLGYSSGDSGYTKGLDVIDYGVGADFAYKNLTLNLSYIGTDVSKANSLRWGNGRATGHDITKGGLVATLSAAF</sequence>
<proteinExistence type="predicted"/>
<feature type="signal peptide" evidence="1">
    <location>
        <begin position="1"/>
        <end position="25"/>
    </location>
</feature>
<dbReference type="NCBIfam" id="TIGR02001">
    <property type="entry name" value="gcw_chp"/>
    <property type="match status" value="1"/>
</dbReference>
<dbReference type="Proteomes" id="UP000520156">
    <property type="component" value="Unassembled WGS sequence"/>
</dbReference>
<name>A0A7X1F9I4_9SPHN</name>
<dbReference type="EMBL" id="JACLAU010000029">
    <property type="protein sequence ID" value="MBC2652900.1"/>
    <property type="molecule type" value="Genomic_DNA"/>
</dbReference>
<reference evidence="2 3" key="1">
    <citation type="submission" date="2020-08" db="EMBL/GenBank/DDBJ databases">
        <title>The genome sequence of Novosphingobium flavum 4Y4.</title>
        <authorList>
            <person name="Liu Y."/>
        </authorList>
    </citation>
    <scope>NUCLEOTIDE SEQUENCE [LARGE SCALE GENOMIC DNA]</scope>
    <source>
        <strain evidence="2 3">4Y4</strain>
    </source>
</reference>
<evidence type="ECO:0000256" key="1">
    <source>
        <dbReference type="SAM" id="SignalP"/>
    </source>
</evidence>
<evidence type="ECO:0000313" key="3">
    <source>
        <dbReference type="Proteomes" id="UP000520156"/>
    </source>
</evidence>
<gene>
    <name evidence="2" type="ORF">H7F49_14475</name>
</gene>
<keyword evidence="1" id="KW-0732">Signal</keyword>
<keyword evidence="3" id="KW-1185">Reference proteome</keyword>
<evidence type="ECO:0000313" key="2">
    <source>
        <dbReference type="EMBL" id="MBC2652900.1"/>
    </source>
</evidence>
<organism evidence="2 3">
    <name type="scientific">Novosphingobium aerophilum</name>
    <dbReference type="NCBI Taxonomy" id="2839843"/>
    <lineage>
        <taxon>Bacteria</taxon>
        <taxon>Pseudomonadati</taxon>
        <taxon>Pseudomonadota</taxon>
        <taxon>Alphaproteobacteria</taxon>
        <taxon>Sphingomonadales</taxon>
        <taxon>Sphingomonadaceae</taxon>
        <taxon>Novosphingobium</taxon>
    </lineage>
</organism>
<dbReference type="InterPro" id="IPR010239">
    <property type="entry name" value="CHP02001"/>
</dbReference>
<dbReference type="Pfam" id="PF09694">
    <property type="entry name" value="Gcw_chp"/>
    <property type="match status" value="1"/>
</dbReference>
<protein>
    <submittedName>
        <fullName evidence="2">Uncharacterized protein</fullName>
    </submittedName>
</protein>
<accession>A0A7X1F9I4</accession>
<comment type="caution">
    <text evidence="2">The sequence shown here is derived from an EMBL/GenBank/DDBJ whole genome shotgun (WGS) entry which is preliminary data.</text>
</comment>
<dbReference type="AlphaFoldDB" id="A0A7X1F9I4"/>
<dbReference type="RefSeq" id="WP_185684291.1">
    <property type="nucleotide sequence ID" value="NZ_JACLAU010000029.1"/>
</dbReference>
<feature type="chain" id="PRO_5030527920" evidence="1">
    <location>
        <begin position="26"/>
        <end position="259"/>
    </location>
</feature>